<dbReference type="InterPro" id="IPR023419">
    <property type="entry name" value="Transthyretin_CS"/>
</dbReference>
<evidence type="ECO:0000256" key="4">
    <source>
        <dbReference type="ARBA" id="ARBA00011881"/>
    </source>
</evidence>
<keyword evidence="5 8" id="KW-0659">Purine metabolism</keyword>
<dbReference type="PANTHER" id="PTHR10395">
    <property type="entry name" value="URICASE AND TRANSTHYRETIN-RELATED"/>
    <property type="match status" value="1"/>
</dbReference>
<dbReference type="PRINTS" id="PR00189">
    <property type="entry name" value="TRNSTHYRETIN"/>
</dbReference>
<dbReference type="InterPro" id="IPR023416">
    <property type="entry name" value="Transthyretin/HIU_hydrolase_d"/>
</dbReference>
<comment type="subunit">
    <text evidence="4 8">Homotetramer.</text>
</comment>
<evidence type="ECO:0000256" key="8">
    <source>
        <dbReference type="RuleBase" id="RU361270"/>
    </source>
</evidence>
<dbReference type="Proteomes" id="UP000560069">
    <property type="component" value="Unassembled WGS sequence"/>
</dbReference>
<dbReference type="CDD" id="cd05822">
    <property type="entry name" value="TLP_HIUase"/>
    <property type="match status" value="1"/>
</dbReference>
<evidence type="ECO:0000256" key="7">
    <source>
        <dbReference type="PIRSR" id="PIRSR600895-51"/>
    </source>
</evidence>
<dbReference type="InterPro" id="IPR014306">
    <property type="entry name" value="Hydroxyisourate_hydrolase"/>
</dbReference>
<feature type="domain" description="Transthyretin/hydroxyisourate hydrolase" evidence="9">
    <location>
        <begin position="5"/>
        <end position="108"/>
    </location>
</feature>
<organism evidence="10 11">
    <name type="scientific">Nesterenkonia sandarakina</name>
    <dbReference type="NCBI Taxonomy" id="272918"/>
    <lineage>
        <taxon>Bacteria</taxon>
        <taxon>Bacillati</taxon>
        <taxon>Actinomycetota</taxon>
        <taxon>Actinomycetes</taxon>
        <taxon>Micrococcales</taxon>
        <taxon>Micrococcaceae</taxon>
        <taxon>Nesterenkonia</taxon>
    </lineage>
</organism>
<dbReference type="AlphaFoldDB" id="A0A7Z0J320"/>
<dbReference type="GO" id="GO:0006144">
    <property type="term" value="P:purine nucleobase metabolic process"/>
    <property type="evidence" value="ECO:0007669"/>
    <property type="project" value="UniProtKB-KW"/>
</dbReference>
<name>A0A7Z0J320_9MICC</name>
<feature type="binding site" evidence="7">
    <location>
        <position position="8"/>
    </location>
    <ligand>
        <name>substrate</name>
    </ligand>
</feature>
<dbReference type="SUPFAM" id="SSF49472">
    <property type="entry name" value="Transthyretin (synonym: prealbumin)"/>
    <property type="match status" value="1"/>
</dbReference>
<dbReference type="Gene3D" id="2.60.40.180">
    <property type="entry name" value="Transthyretin/hydroxyisourate hydrolase domain"/>
    <property type="match status" value="1"/>
</dbReference>
<dbReference type="PROSITE" id="PS00768">
    <property type="entry name" value="TRANSTHYRETIN_1"/>
    <property type="match status" value="1"/>
</dbReference>
<feature type="binding site" evidence="7">
    <location>
        <position position="43"/>
    </location>
    <ligand>
        <name>substrate</name>
    </ligand>
</feature>
<comment type="caution">
    <text evidence="10">The sequence shown here is derived from an EMBL/GenBank/DDBJ whole genome shotgun (WGS) entry which is preliminary data.</text>
</comment>
<evidence type="ECO:0000256" key="1">
    <source>
        <dbReference type="ARBA" id="ARBA00001043"/>
    </source>
</evidence>
<comment type="function">
    <text evidence="2">Catalyzes the hydrolysis of 5-hydroxyisourate (HIU) to 2-oxo-4-hydroxy-4-carboxy-5-ureidoimidazoline (OHCU).</text>
</comment>
<evidence type="ECO:0000256" key="3">
    <source>
        <dbReference type="ARBA" id="ARBA00009850"/>
    </source>
</evidence>
<dbReference type="InterPro" id="IPR023418">
    <property type="entry name" value="Thyroxine_BS"/>
</dbReference>
<dbReference type="InterPro" id="IPR036817">
    <property type="entry name" value="Transthyretin/HIU_hydrolase_sf"/>
</dbReference>
<evidence type="ECO:0000313" key="11">
    <source>
        <dbReference type="Proteomes" id="UP000560069"/>
    </source>
</evidence>
<dbReference type="PANTHER" id="PTHR10395:SF7">
    <property type="entry name" value="5-HYDROXYISOURATE HYDROLASE"/>
    <property type="match status" value="1"/>
</dbReference>
<comment type="similarity">
    <text evidence="3 8">Belongs to the transthyretin family. 5-hydroxyisourate hydrolase subfamily.</text>
</comment>
<sequence>MMSLITTHVLDTSTGTPAAGIQITLRGPEQAEIAVGTTDDDGRVADLGPDSLVPGIYELVFATGAHFQARGLDHFFPQVTLAFQVEASAEHYHVPLLLSPFGYTTYRGS</sequence>
<comment type="catalytic activity">
    <reaction evidence="1 8">
        <text>5-hydroxyisourate + H2O = 5-hydroxy-2-oxo-4-ureido-2,5-dihydro-1H-imidazole-5-carboxylate + H(+)</text>
        <dbReference type="Rhea" id="RHEA:23736"/>
        <dbReference type="ChEBI" id="CHEBI:15377"/>
        <dbReference type="ChEBI" id="CHEBI:15378"/>
        <dbReference type="ChEBI" id="CHEBI:18072"/>
        <dbReference type="ChEBI" id="CHEBI:58639"/>
        <dbReference type="EC" id="3.5.2.17"/>
    </reaction>
</comment>
<evidence type="ECO:0000256" key="5">
    <source>
        <dbReference type="ARBA" id="ARBA00022631"/>
    </source>
</evidence>
<feature type="binding site" evidence="7">
    <location>
        <position position="106"/>
    </location>
    <ligand>
        <name>substrate</name>
    </ligand>
</feature>
<reference evidence="10 11" key="1">
    <citation type="submission" date="2020-07" db="EMBL/GenBank/DDBJ databases">
        <title>Sequencing the genomes of 1000 actinobacteria strains.</title>
        <authorList>
            <person name="Klenk H.-P."/>
        </authorList>
    </citation>
    <scope>NUCLEOTIDE SEQUENCE [LARGE SCALE GENOMIC DNA]</scope>
    <source>
        <strain evidence="10 11">DSM 15664</strain>
    </source>
</reference>
<dbReference type="InterPro" id="IPR000895">
    <property type="entry name" value="Transthyretin/HIU_hydrolase"/>
</dbReference>
<accession>A0A7Z0J320</accession>
<evidence type="ECO:0000259" key="9">
    <source>
        <dbReference type="Pfam" id="PF00576"/>
    </source>
</evidence>
<gene>
    <name evidence="10" type="ORF">HNR11_001401</name>
</gene>
<evidence type="ECO:0000256" key="2">
    <source>
        <dbReference type="ARBA" id="ARBA00002704"/>
    </source>
</evidence>
<dbReference type="GO" id="GO:0033971">
    <property type="term" value="F:hydroxyisourate hydrolase activity"/>
    <property type="evidence" value="ECO:0007669"/>
    <property type="project" value="UniProtKB-EC"/>
</dbReference>
<protein>
    <recommendedName>
        <fullName evidence="8">5-hydroxyisourate hydrolase</fullName>
        <shortName evidence="8">HIU hydrolase</shortName>
        <shortName evidence="8">HIUHase</shortName>
        <ecNumber evidence="8">3.5.2.17</ecNumber>
    </recommendedName>
</protein>
<evidence type="ECO:0000313" key="10">
    <source>
        <dbReference type="EMBL" id="NYJ16867.1"/>
    </source>
</evidence>
<dbReference type="NCBIfam" id="TIGR02962">
    <property type="entry name" value="hdxy_isourate"/>
    <property type="match status" value="1"/>
</dbReference>
<keyword evidence="11" id="KW-1185">Reference proteome</keyword>
<keyword evidence="6 8" id="KW-0378">Hydrolase</keyword>
<dbReference type="Pfam" id="PF00576">
    <property type="entry name" value="Transthyretin"/>
    <property type="match status" value="1"/>
</dbReference>
<dbReference type="EMBL" id="JACCFQ010000001">
    <property type="protein sequence ID" value="NYJ16867.1"/>
    <property type="molecule type" value="Genomic_DNA"/>
</dbReference>
<evidence type="ECO:0000256" key="6">
    <source>
        <dbReference type="ARBA" id="ARBA00022801"/>
    </source>
</evidence>
<dbReference type="EC" id="3.5.2.17" evidence="8"/>
<dbReference type="RefSeq" id="WP_343947373.1">
    <property type="nucleotide sequence ID" value="NZ_BAAALK010000002.1"/>
</dbReference>
<dbReference type="PROSITE" id="PS00769">
    <property type="entry name" value="TRANSTHYRETIN_2"/>
    <property type="match status" value="1"/>
</dbReference>
<proteinExistence type="inferred from homology"/>